<keyword evidence="3 6" id="KW-1133">Transmembrane helix</keyword>
<dbReference type="PANTHER" id="PTHR31234:SF2">
    <property type="entry name" value="OS05G0199100 PROTEIN"/>
    <property type="match status" value="1"/>
</dbReference>
<dbReference type="OrthoDB" id="777167at2759"/>
<evidence type="ECO:0000256" key="1">
    <source>
        <dbReference type="ARBA" id="ARBA00004167"/>
    </source>
</evidence>
<evidence type="ECO:0000313" key="8">
    <source>
        <dbReference type="EMBL" id="EYU21371.1"/>
    </source>
</evidence>
<feature type="transmembrane region" description="Helical" evidence="6">
    <location>
        <begin position="70"/>
        <end position="94"/>
    </location>
</feature>
<protein>
    <recommendedName>
        <fullName evidence="7">Late embryogenesis abundant protein LEA-2 subgroup domain-containing protein</fullName>
    </recommendedName>
</protein>
<dbReference type="EMBL" id="KI632223">
    <property type="protein sequence ID" value="EYU21371.1"/>
    <property type="molecule type" value="Genomic_DNA"/>
</dbReference>
<evidence type="ECO:0000256" key="3">
    <source>
        <dbReference type="ARBA" id="ARBA00022989"/>
    </source>
</evidence>
<reference evidence="8 9" key="1">
    <citation type="journal article" date="2013" name="Proc. Natl. Acad. Sci. U.S.A.">
        <title>Fine-scale variation in meiotic recombination in Mimulus inferred from population shotgun sequencing.</title>
        <authorList>
            <person name="Hellsten U."/>
            <person name="Wright K.M."/>
            <person name="Jenkins J."/>
            <person name="Shu S."/>
            <person name="Yuan Y."/>
            <person name="Wessler S.R."/>
            <person name="Schmutz J."/>
            <person name="Willis J.H."/>
            <person name="Rokhsar D.S."/>
        </authorList>
    </citation>
    <scope>NUCLEOTIDE SEQUENCE [LARGE SCALE GENOMIC DNA]</scope>
    <source>
        <strain evidence="9">cv. DUN x IM62</strain>
    </source>
</reference>
<organism evidence="8 9">
    <name type="scientific">Erythranthe guttata</name>
    <name type="common">Yellow monkey flower</name>
    <name type="synonym">Mimulus guttatus</name>
    <dbReference type="NCBI Taxonomy" id="4155"/>
    <lineage>
        <taxon>Eukaryota</taxon>
        <taxon>Viridiplantae</taxon>
        <taxon>Streptophyta</taxon>
        <taxon>Embryophyta</taxon>
        <taxon>Tracheophyta</taxon>
        <taxon>Spermatophyta</taxon>
        <taxon>Magnoliopsida</taxon>
        <taxon>eudicotyledons</taxon>
        <taxon>Gunneridae</taxon>
        <taxon>Pentapetalae</taxon>
        <taxon>asterids</taxon>
        <taxon>lamiids</taxon>
        <taxon>Lamiales</taxon>
        <taxon>Phrymaceae</taxon>
        <taxon>Erythranthe</taxon>
    </lineage>
</organism>
<dbReference type="GO" id="GO:0016020">
    <property type="term" value="C:membrane"/>
    <property type="evidence" value="ECO:0007669"/>
    <property type="project" value="UniProtKB-SubCell"/>
</dbReference>
<evidence type="ECO:0000313" key="9">
    <source>
        <dbReference type="Proteomes" id="UP000030748"/>
    </source>
</evidence>
<evidence type="ECO:0000256" key="4">
    <source>
        <dbReference type="ARBA" id="ARBA00023136"/>
    </source>
</evidence>
<sequence>MNDKVYPSAKPATANGGAAATDGAAAANGASNPSFPANKAQLYNASRPAYRPQPPPRRRHRRGCCCCCCLWTSLLILLILLVTAVAGVVFYVMYRPHRPSFSVETLQLSRFNLTDRSLNSAFNLTLTARNPNKKITYFYDQINVKILSGDLAVGDGSFPAFTHGRKNVTTLKTVVSSSTTPFPADTDISPLKSSLKKQSLPLKIQLDTKVRMKVGKIKTKNLKIRVTCDGIKVSTPTGKTATVATTSHVKCKIDPRIKIIKWTI</sequence>
<dbReference type="KEGG" id="egt:105976068"/>
<feature type="region of interest" description="Disordered" evidence="5">
    <location>
        <begin position="1"/>
        <end position="33"/>
    </location>
</feature>
<dbReference type="InterPro" id="IPR004864">
    <property type="entry name" value="LEA_2"/>
</dbReference>
<gene>
    <name evidence="8" type="ORF">MIMGU_mgv1a012005mg</name>
</gene>
<comment type="subcellular location">
    <subcellularLocation>
        <location evidence="1">Membrane</location>
        <topology evidence="1">Single-pass membrane protein</topology>
    </subcellularLocation>
</comment>
<dbReference type="PhylomeDB" id="A0A022PZZ1"/>
<dbReference type="STRING" id="4155.A0A022PZZ1"/>
<name>A0A022PZZ1_ERYGU</name>
<dbReference type="InterPro" id="IPR044839">
    <property type="entry name" value="NDR1-like"/>
</dbReference>
<evidence type="ECO:0000256" key="5">
    <source>
        <dbReference type="SAM" id="MobiDB-lite"/>
    </source>
</evidence>
<keyword evidence="9" id="KW-1185">Reference proteome</keyword>
<evidence type="ECO:0000256" key="6">
    <source>
        <dbReference type="SAM" id="Phobius"/>
    </source>
</evidence>
<dbReference type="SUPFAM" id="SSF117070">
    <property type="entry name" value="LEA14-like"/>
    <property type="match status" value="1"/>
</dbReference>
<dbReference type="GO" id="GO:0098542">
    <property type="term" value="P:defense response to other organism"/>
    <property type="evidence" value="ECO:0007669"/>
    <property type="project" value="InterPro"/>
</dbReference>
<dbReference type="AlphaFoldDB" id="A0A022PZZ1"/>
<dbReference type="OMA" id="TFPANKA"/>
<dbReference type="PANTHER" id="PTHR31234">
    <property type="entry name" value="LATE EMBRYOGENESIS ABUNDANT (LEA) HYDROXYPROLINE-RICH GLYCOPROTEIN FAMILY"/>
    <property type="match status" value="1"/>
</dbReference>
<keyword evidence="2 6" id="KW-0812">Transmembrane</keyword>
<dbReference type="Proteomes" id="UP000030748">
    <property type="component" value="Unassembled WGS sequence"/>
</dbReference>
<dbReference type="eggNOG" id="ENOG502QPUX">
    <property type="taxonomic scope" value="Eukaryota"/>
</dbReference>
<dbReference type="Gene3D" id="2.60.40.1820">
    <property type="match status" value="1"/>
</dbReference>
<keyword evidence="4 6" id="KW-0472">Membrane</keyword>
<dbReference type="Pfam" id="PF03168">
    <property type="entry name" value="LEA_2"/>
    <property type="match status" value="1"/>
</dbReference>
<evidence type="ECO:0000259" key="7">
    <source>
        <dbReference type="Pfam" id="PF03168"/>
    </source>
</evidence>
<feature type="compositionally biased region" description="Low complexity" evidence="5">
    <location>
        <begin position="8"/>
        <end position="33"/>
    </location>
</feature>
<accession>A0A022PZZ1</accession>
<proteinExistence type="predicted"/>
<feature type="domain" description="Late embryogenesis abundant protein LEA-2 subgroup" evidence="7">
    <location>
        <begin position="125"/>
        <end position="228"/>
    </location>
</feature>
<evidence type="ECO:0000256" key="2">
    <source>
        <dbReference type="ARBA" id="ARBA00022692"/>
    </source>
</evidence>